<evidence type="ECO:0000256" key="2">
    <source>
        <dbReference type="SAM" id="MobiDB-lite"/>
    </source>
</evidence>
<feature type="coiled-coil region" evidence="1">
    <location>
        <begin position="184"/>
        <end position="211"/>
    </location>
</feature>
<keyword evidence="1" id="KW-0175">Coiled coil</keyword>
<dbReference type="AlphaFoldDB" id="A0AA86N8C0"/>
<dbReference type="EMBL" id="CATOUU010000056">
    <property type="protein sequence ID" value="CAI9914792.1"/>
    <property type="molecule type" value="Genomic_DNA"/>
</dbReference>
<evidence type="ECO:0000313" key="5">
    <source>
        <dbReference type="Proteomes" id="UP001642409"/>
    </source>
</evidence>
<organism evidence="3">
    <name type="scientific">Hexamita inflata</name>
    <dbReference type="NCBI Taxonomy" id="28002"/>
    <lineage>
        <taxon>Eukaryota</taxon>
        <taxon>Metamonada</taxon>
        <taxon>Diplomonadida</taxon>
        <taxon>Hexamitidae</taxon>
        <taxon>Hexamitinae</taxon>
        <taxon>Hexamita</taxon>
    </lineage>
</organism>
<keyword evidence="5" id="KW-1185">Reference proteome</keyword>
<proteinExistence type="predicted"/>
<name>A0AA86N8C0_9EUKA</name>
<feature type="region of interest" description="Disordered" evidence="2">
    <location>
        <begin position="428"/>
        <end position="450"/>
    </location>
</feature>
<gene>
    <name evidence="3" type="ORF">HINF_LOCUS2437</name>
    <name evidence="4" type="ORF">HINF_LOCUS46480</name>
</gene>
<protein>
    <submittedName>
        <fullName evidence="4">Hypothetical_protein</fullName>
    </submittedName>
</protein>
<comment type="caution">
    <text evidence="3">The sequence shown here is derived from an EMBL/GenBank/DDBJ whole genome shotgun (WGS) entry which is preliminary data.</text>
</comment>
<evidence type="ECO:0000313" key="3">
    <source>
        <dbReference type="EMBL" id="CAI9914792.1"/>
    </source>
</evidence>
<dbReference type="Proteomes" id="UP001642409">
    <property type="component" value="Unassembled WGS sequence"/>
</dbReference>
<sequence length="893" mass="103970">MQVSRNTVSRSVVSQIQQSNDMFNPQLINQLKQKYNLNSPKPNTITKYAINSVSELLNKQPSPLFKNQSQQIYNDARIHFNNVESGVQTDTNSLVQENHLNLDQLNFNHFEQQNKNINVEENEIKQSVADQIWRNSLRNWDNEERENDFRTNFTEETEQNNVAWTVDANTTDIGRKSQINKSKYENGRIQRTELKEQKETIKEKTQQFQDTKFQDRELKNYNMTETTENIIQEKLTKKQQIKINKDQEYTTDNQYKSERPENDSQNCNIKQNQQNTTFNDKQQYNSKMGIDKAENEALIQNHEIYKPKKESQRKSRIKEESYLDMKDYTHNQPNQQTQQQCDYTIEIGDRRKETPLFRSKIMSQKDSLFKVINSSQKDKDWVDQVCKTGKPQSWAIESYGSQQKGTQQGKDYINQQNKKNYSPKQIFQNSSRQQNIQQNTQQQNTQSNQQNNAFKAQIISSELNLEEVYDNILQQELTKWQKGQEIPQFRNGDLQLQQEVNEDVNIQVSDYKKYTIQDLQLKINNLQLANTNVESIFKIQQYNKIESRIMKVQPVAEPQTKFETEQIENCQNICIINQEIDIKRRQLNISKENDNMLSFVNPICIQQFDIKQLDLLDIMKTAKQQQNLYKIEADLDNDNEQLIKEQQALSSSALFNTDLPIDQSFENQLSQSNSNDSFVQIPLSYKDALVKDNPNTHNLRLSQQISESNHYSLSEEPQIKLFGLGNQEVEEHNELNEQMDQSIVLSESIKNIEQNTTFNPNIMKSPETENLDTEYPPNTCVLSPQLIEQKAVQMISFKIKQKTPLLIQQDRTSVPAEQAPSLKLAERAPSLVPAEQATSLKLAERVPSLVPPEQAPSLKLAERVPSLVPAEQAPSLKLAERARLSFHQSKLHL</sequence>
<evidence type="ECO:0000256" key="1">
    <source>
        <dbReference type="SAM" id="Coils"/>
    </source>
</evidence>
<reference evidence="3" key="1">
    <citation type="submission" date="2023-06" db="EMBL/GenBank/DDBJ databases">
        <authorList>
            <person name="Kurt Z."/>
        </authorList>
    </citation>
    <scope>NUCLEOTIDE SEQUENCE</scope>
</reference>
<dbReference type="EMBL" id="CAXDID020000205">
    <property type="protein sequence ID" value="CAL6055300.1"/>
    <property type="molecule type" value="Genomic_DNA"/>
</dbReference>
<reference evidence="4 5" key="2">
    <citation type="submission" date="2024-07" db="EMBL/GenBank/DDBJ databases">
        <authorList>
            <person name="Akdeniz Z."/>
        </authorList>
    </citation>
    <scope>NUCLEOTIDE SEQUENCE [LARGE SCALE GENOMIC DNA]</scope>
</reference>
<feature type="region of interest" description="Disordered" evidence="2">
    <location>
        <begin position="246"/>
        <end position="268"/>
    </location>
</feature>
<accession>A0AA86N8C0</accession>
<evidence type="ECO:0000313" key="4">
    <source>
        <dbReference type="EMBL" id="CAL6055300.1"/>
    </source>
</evidence>